<feature type="non-terminal residue" evidence="1">
    <location>
        <position position="1"/>
    </location>
</feature>
<dbReference type="EMBL" id="HACM01007730">
    <property type="protein sequence ID" value="CRZ08172.1"/>
    <property type="molecule type" value="Transcribed_RNA"/>
</dbReference>
<feature type="non-terminal residue" evidence="1">
    <location>
        <position position="112"/>
    </location>
</feature>
<evidence type="ECO:0000313" key="1">
    <source>
        <dbReference type="EMBL" id="CRZ08172.1"/>
    </source>
</evidence>
<protein>
    <submittedName>
        <fullName evidence="1">Uncharacterized protein</fullName>
    </submittedName>
</protein>
<proteinExistence type="predicted"/>
<sequence>PERICELHTLLGLPVAIVISEPTARRWMHFLGLSYGGFSKGLYHDGHERADVVKYREDFLDRILKYESRTVKYDGDEMNDQIEPESTARRLVLVTHDESCFGSDQDHTPIKP</sequence>
<dbReference type="PANTHER" id="PTHR35871:SF1">
    <property type="entry name" value="CXC1-LIKE CYSTEINE CLUSTER ASSOCIATED WITH KDZ TRANSPOSASES DOMAIN-CONTAINING PROTEIN"/>
    <property type="match status" value="1"/>
</dbReference>
<dbReference type="AlphaFoldDB" id="A0A0H5R2P1"/>
<reference evidence="1" key="1">
    <citation type="submission" date="2015-04" db="EMBL/GenBank/DDBJ databases">
        <title>The genome sequence of the plant pathogenic Rhizarian Plasmodiophora brassicae reveals insights in its biotrophic life cycle and the origin of chitin synthesis.</title>
        <authorList>
            <person name="Schwelm A."/>
            <person name="Fogelqvist J."/>
            <person name="Knaust A."/>
            <person name="Julke S."/>
            <person name="Lilja T."/>
            <person name="Dhandapani V."/>
            <person name="Bonilla-Rosso G."/>
            <person name="Karlsson M."/>
            <person name="Shevchenko A."/>
            <person name="Choi S.R."/>
            <person name="Kim H.G."/>
            <person name="Park J.Y."/>
            <person name="Lim Y.P."/>
            <person name="Ludwig-Muller J."/>
            <person name="Dixelius C."/>
        </authorList>
    </citation>
    <scope>NUCLEOTIDE SEQUENCE</scope>
    <source>
        <tissue evidence="1">Potato root galls</tissue>
    </source>
</reference>
<accession>A0A0H5R2P1</accession>
<dbReference type="PANTHER" id="PTHR35871">
    <property type="entry name" value="EXPRESSED PROTEIN"/>
    <property type="match status" value="1"/>
</dbReference>
<name>A0A0H5R2P1_9EUKA</name>
<organism evidence="1">
    <name type="scientific">Spongospora subterranea</name>
    <dbReference type="NCBI Taxonomy" id="70186"/>
    <lineage>
        <taxon>Eukaryota</taxon>
        <taxon>Sar</taxon>
        <taxon>Rhizaria</taxon>
        <taxon>Endomyxa</taxon>
        <taxon>Phytomyxea</taxon>
        <taxon>Plasmodiophorida</taxon>
        <taxon>Plasmodiophoridae</taxon>
        <taxon>Spongospora</taxon>
    </lineage>
</organism>